<sequence length="810" mass="92043">MDHLDTPSITNGDEIKIAYVCLEPYDNGSFMKYPLRRGYDPADASECDFHRRDPDYGKVWDDVPIVQSFLQAWLFFGLLWEVHQMAEVHFDQSDFISRENLVNGSIRRLNTAELLERLLLWQKKFLDLSLEDMEQRIRQFDACLQMAYKVCYQLGQRRQTFIDEHLLLSFMSLGNSLENAMSRIFWDCRRKHLGDDENNELPAWIPTHRAWDAPEVLFQNMARRGWCPLELIMLRENLQTNEIIYASQMPRVGDRQRHQLCRADACTVNNIDQETYRTKHTTDCSGCKDIVLDYDTICSTIKAGRTPLIVSVETDEGMKFAMTSDEAVPNAQNPRTGKLPYVCISHVWSHGLGNVRRNSLPQCQLEMLHKITAPVLSDGGLPFSVFWIDTICVPVDPKDSSLRHLTIANMASIYQNALCVVVLDESLMRTAIHATNPSSKAPPTFKLDDLIDQRELTIRVIFSDWWRRLWTLQEGVLCASFFVVFAEGPVQFQRAVVARAGDHARNLAHASSPVVENMLLNLVARAHEPGSAEFRRQVLTLLCHRSTSRAADEPVCLATLLGVDAGEILRIPGTQRSRRMKRLWELLGKVPAPIAFLPGPKLEVDGFRWAPETLISNQGPGMLFSMVSVWDEGEGTVTPEGLQLRATGYRLASLGVSLKSNFYILPGDPGELYDDDEVLRIFDGTAAPERAVTAVVKGLRGETKAFEAVAEEDLVNPVLIMANNRRLDIHQTHAILATNPLLKDGRWHTRFLLSVHCYTNSITMFSQREHGNGTIRARLREERQAVEQGRRTGMVAWKRDSEPIREWCIS</sequence>
<protein>
    <recommendedName>
        <fullName evidence="1">Heterokaryon incompatibility domain-containing protein</fullName>
    </recommendedName>
</protein>
<dbReference type="EMBL" id="MDYX01000024">
    <property type="protein sequence ID" value="KAF9629009.1"/>
    <property type="molecule type" value="Genomic_DNA"/>
</dbReference>
<evidence type="ECO:0000313" key="3">
    <source>
        <dbReference type="Proteomes" id="UP000627934"/>
    </source>
</evidence>
<dbReference type="Pfam" id="PF06985">
    <property type="entry name" value="HET"/>
    <property type="match status" value="1"/>
</dbReference>
<reference evidence="2" key="1">
    <citation type="submission" date="2016-08" db="EMBL/GenBank/DDBJ databases">
        <authorList>
            <person name="Yan J."/>
        </authorList>
    </citation>
    <scope>NUCLEOTIDE SEQUENCE</scope>
    <source>
        <strain evidence="2">CSS-01s</strain>
    </source>
</reference>
<proteinExistence type="predicted"/>
<name>A0A8H7IM19_9PEZI</name>
<accession>A0A8H7IM19</accession>
<evidence type="ECO:0000313" key="2">
    <source>
        <dbReference type="EMBL" id="KAF9629009.1"/>
    </source>
</evidence>
<comment type="caution">
    <text evidence="2">The sequence shown here is derived from an EMBL/GenBank/DDBJ whole genome shotgun (WGS) entry which is preliminary data.</text>
</comment>
<evidence type="ECO:0000259" key="1">
    <source>
        <dbReference type="Pfam" id="PF06985"/>
    </source>
</evidence>
<dbReference type="AlphaFoldDB" id="A0A8H7IM19"/>
<gene>
    <name evidence="2" type="ORF">BFW01_g10212</name>
</gene>
<feature type="domain" description="Heterokaryon incompatibility" evidence="1">
    <location>
        <begin position="341"/>
        <end position="474"/>
    </location>
</feature>
<dbReference type="PANTHER" id="PTHR39596:SF2">
    <property type="entry name" value="HET DOMAIN PROTEIN (AFU_ORTHOLOGUE AFUA_1G17550)-RELATED"/>
    <property type="match status" value="1"/>
</dbReference>
<dbReference type="Proteomes" id="UP000627934">
    <property type="component" value="Unassembled WGS sequence"/>
</dbReference>
<reference evidence="2" key="2">
    <citation type="journal article" date="2018" name="DNA Res.">
        <title>Comparative genome and transcriptome analyses reveal adaptations to opportunistic infections in woody plant degrading pathogens of Botryosphaeriaceae.</title>
        <authorList>
            <person name="Yan J.Y."/>
            <person name="Zhao W.S."/>
            <person name="Chen Z."/>
            <person name="Xing Q.K."/>
            <person name="Zhang W."/>
            <person name="Chethana K.W.T."/>
            <person name="Xue M.F."/>
            <person name="Xu J.P."/>
            <person name="Phillips A.J.L."/>
            <person name="Wang Y."/>
            <person name="Liu J.H."/>
            <person name="Liu M."/>
            <person name="Zhou Y."/>
            <person name="Jayawardena R.S."/>
            <person name="Manawasinghe I.S."/>
            <person name="Huang J.B."/>
            <person name="Qiao G.H."/>
            <person name="Fu C.Y."/>
            <person name="Guo F.F."/>
            <person name="Dissanayake A.J."/>
            <person name="Peng Y.L."/>
            <person name="Hyde K.D."/>
            <person name="Li X.H."/>
        </authorList>
    </citation>
    <scope>NUCLEOTIDE SEQUENCE</scope>
    <source>
        <strain evidence="2">CSS-01s</strain>
    </source>
</reference>
<dbReference type="PANTHER" id="PTHR39596">
    <property type="match status" value="1"/>
</dbReference>
<organism evidence="2 3">
    <name type="scientific">Lasiodiplodia theobromae</name>
    <dbReference type="NCBI Taxonomy" id="45133"/>
    <lineage>
        <taxon>Eukaryota</taxon>
        <taxon>Fungi</taxon>
        <taxon>Dikarya</taxon>
        <taxon>Ascomycota</taxon>
        <taxon>Pezizomycotina</taxon>
        <taxon>Dothideomycetes</taxon>
        <taxon>Dothideomycetes incertae sedis</taxon>
        <taxon>Botryosphaeriales</taxon>
        <taxon>Botryosphaeriaceae</taxon>
        <taxon>Lasiodiplodia</taxon>
    </lineage>
</organism>
<dbReference type="InterPro" id="IPR010730">
    <property type="entry name" value="HET"/>
</dbReference>